<dbReference type="Pfam" id="PF10187">
    <property type="entry name" value="FAM192A_Fyv6_N"/>
    <property type="match status" value="1"/>
</dbReference>
<dbReference type="EMBL" id="JADGIZ020000024">
    <property type="protein sequence ID" value="KAL2915420.1"/>
    <property type="molecule type" value="Genomic_DNA"/>
</dbReference>
<comment type="subcellular location">
    <subcellularLocation>
        <location evidence="1">Nucleus</location>
    </subcellularLocation>
</comment>
<dbReference type="InterPro" id="IPR019331">
    <property type="entry name" value="FAM192A/Fyv6_N"/>
</dbReference>
<proteinExistence type="predicted"/>
<evidence type="ECO:0000259" key="4">
    <source>
        <dbReference type="Pfam" id="PF10187"/>
    </source>
</evidence>
<feature type="region of interest" description="Disordered" evidence="3">
    <location>
        <begin position="1"/>
        <end position="21"/>
    </location>
</feature>
<sequence>MAEQFFSSLSGPGQQARGPVSSAFAAQMTNKFISEAVLSEVPESAKVPEEAYDPRPLYEKLAERKRIQEEEFAEKMRLANQVKRLDPDEVEFLATAQSEAEAKERAIRQADQEALDAFRNAKIVAAVPPPILASPPDEDDAEASSGPSKEGGPSLHVRPAASASAAAPKSSIDAQKSILIKGIKRKGAPDAKASLAPSQASASKPKSAPGSSKTSSSAAGRPTEPASAKRQKATTSDGVASADPAPKKQATSALAAMTAYGSSDEDDD</sequence>
<dbReference type="InterPro" id="IPR039845">
    <property type="entry name" value="FAM192A"/>
</dbReference>
<evidence type="ECO:0000256" key="3">
    <source>
        <dbReference type="SAM" id="MobiDB-lite"/>
    </source>
</evidence>
<feature type="compositionally biased region" description="Low complexity" evidence="3">
    <location>
        <begin position="159"/>
        <end position="171"/>
    </location>
</feature>
<dbReference type="PANTHER" id="PTHR13495">
    <property type="entry name" value="NEFA-INTERACTING NUCLEAR PROTEIN NIP30"/>
    <property type="match status" value="1"/>
</dbReference>
<feature type="region of interest" description="Disordered" evidence="3">
    <location>
        <begin position="126"/>
        <end position="268"/>
    </location>
</feature>
<organism evidence="5 6">
    <name type="scientific">Polyrhizophydium stewartii</name>
    <dbReference type="NCBI Taxonomy" id="2732419"/>
    <lineage>
        <taxon>Eukaryota</taxon>
        <taxon>Fungi</taxon>
        <taxon>Fungi incertae sedis</taxon>
        <taxon>Chytridiomycota</taxon>
        <taxon>Chytridiomycota incertae sedis</taxon>
        <taxon>Chytridiomycetes</taxon>
        <taxon>Rhizophydiales</taxon>
        <taxon>Rhizophydiales incertae sedis</taxon>
        <taxon>Polyrhizophydium</taxon>
    </lineage>
</organism>
<dbReference type="Proteomes" id="UP001527925">
    <property type="component" value="Unassembled WGS sequence"/>
</dbReference>
<accession>A0ABR4N7E9</accession>
<keyword evidence="2" id="KW-0539">Nucleus</keyword>
<feature type="domain" description="FAM192A/Fyv6 N-terminal" evidence="4">
    <location>
        <begin position="41"/>
        <end position="119"/>
    </location>
</feature>
<reference evidence="5 6" key="1">
    <citation type="submission" date="2023-09" db="EMBL/GenBank/DDBJ databases">
        <title>Pangenome analysis of Batrachochytrium dendrobatidis and related Chytrids.</title>
        <authorList>
            <person name="Yacoub M.N."/>
            <person name="Stajich J.E."/>
            <person name="James T.Y."/>
        </authorList>
    </citation>
    <scope>NUCLEOTIDE SEQUENCE [LARGE SCALE GENOMIC DNA]</scope>
    <source>
        <strain evidence="5 6">JEL0888</strain>
    </source>
</reference>
<feature type="compositionally biased region" description="Low complexity" evidence="3">
    <location>
        <begin position="191"/>
        <end position="219"/>
    </location>
</feature>
<name>A0ABR4N7E9_9FUNG</name>
<keyword evidence="6" id="KW-1185">Reference proteome</keyword>
<gene>
    <name evidence="5" type="ORF">HK105_205036</name>
</gene>
<protein>
    <recommendedName>
        <fullName evidence="4">FAM192A/Fyv6 N-terminal domain-containing protein</fullName>
    </recommendedName>
</protein>
<evidence type="ECO:0000313" key="5">
    <source>
        <dbReference type="EMBL" id="KAL2915420.1"/>
    </source>
</evidence>
<evidence type="ECO:0000313" key="6">
    <source>
        <dbReference type="Proteomes" id="UP001527925"/>
    </source>
</evidence>
<comment type="caution">
    <text evidence="5">The sequence shown here is derived from an EMBL/GenBank/DDBJ whole genome shotgun (WGS) entry which is preliminary data.</text>
</comment>
<feature type="compositionally biased region" description="Polar residues" evidence="3">
    <location>
        <begin position="1"/>
        <end position="13"/>
    </location>
</feature>
<dbReference type="PANTHER" id="PTHR13495:SF0">
    <property type="entry name" value="PSME3-INTERACTING PROTEIN"/>
    <property type="match status" value="1"/>
</dbReference>
<evidence type="ECO:0000256" key="2">
    <source>
        <dbReference type="ARBA" id="ARBA00023242"/>
    </source>
</evidence>
<evidence type="ECO:0000256" key="1">
    <source>
        <dbReference type="ARBA" id="ARBA00004123"/>
    </source>
</evidence>